<protein>
    <submittedName>
        <fullName evidence="6">DNA-binding transcriptional LysR family regulator</fullName>
    </submittedName>
</protein>
<comment type="similarity">
    <text evidence="1">Belongs to the LysR transcriptional regulatory family.</text>
</comment>
<evidence type="ECO:0000256" key="1">
    <source>
        <dbReference type="ARBA" id="ARBA00009437"/>
    </source>
</evidence>
<dbReference type="PRINTS" id="PR00039">
    <property type="entry name" value="HTHLYSR"/>
</dbReference>
<dbReference type="InterPro" id="IPR036388">
    <property type="entry name" value="WH-like_DNA-bd_sf"/>
</dbReference>
<dbReference type="InterPro" id="IPR058163">
    <property type="entry name" value="LysR-type_TF_proteobact-type"/>
</dbReference>
<dbReference type="Proteomes" id="UP000252884">
    <property type="component" value="Unassembled WGS sequence"/>
</dbReference>
<accession>A0A368XXX0</accession>
<keyword evidence="7" id="KW-1185">Reference proteome</keyword>
<dbReference type="AlphaFoldDB" id="A0A368XXX0"/>
<dbReference type="Gene3D" id="1.10.10.10">
    <property type="entry name" value="Winged helix-like DNA-binding domain superfamily/Winged helix DNA-binding domain"/>
    <property type="match status" value="1"/>
</dbReference>
<dbReference type="GO" id="GO:0043565">
    <property type="term" value="F:sequence-specific DNA binding"/>
    <property type="evidence" value="ECO:0007669"/>
    <property type="project" value="TreeGrafter"/>
</dbReference>
<keyword evidence="2" id="KW-0805">Transcription regulation</keyword>
<evidence type="ECO:0000256" key="2">
    <source>
        <dbReference type="ARBA" id="ARBA00023015"/>
    </source>
</evidence>
<gene>
    <name evidence="6" type="ORF">DES41_104196</name>
</gene>
<dbReference type="InterPro" id="IPR005119">
    <property type="entry name" value="LysR_subst-bd"/>
</dbReference>
<comment type="caution">
    <text evidence="6">The sequence shown here is derived from an EMBL/GenBank/DDBJ whole genome shotgun (WGS) entry which is preliminary data.</text>
</comment>
<sequence length="327" mass="35389">MSVAAAHHAPMDRLKALEIFAAVAERNSFTRAAASLDLSTPVVTRAVQELEQSLGLRLLQRSTRRVALTREGEAALARARGVIGAYEALMQSSRQHGAEVAGDIRFSAPASFGAARLAPLLADFMAQHPQVRIDLVLGDALESMEDGAVDLALRIAQVLPEHLVARRIGEVPMGMYAAPAYLRARGLPREPGELAGHDCVVHSGPGASRAWQFSHPVTQERTQPVLRQALRANHVEALMAAALLGQGLAMLPRMLADPAVERGELQPVLAAWACPAPGIFLVYRERQHQPLRVRKLIEHVAQAFESGGGWPLRLRAPERVQATALLH</sequence>
<dbReference type="PROSITE" id="PS50931">
    <property type="entry name" value="HTH_LYSR"/>
    <property type="match status" value="1"/>
</dbReference>
<dbReference type="GO" id="GO:0006351">
    <property type="term" value="P:DNA-templated transcription"/>
    <property type="evidence" value="ECO:0007669"/>
    <property type="project" value="TreeGrafter"/>
</dbReference>
<evidence type="ECO:0000256" key="4">
    <source>
        <dbReference type="ARBA" id="ARBA00023163"/>
    </source>
</evidence>
<dbReference type="OrthoDB" id="8881493at2"/>
<dbReference type="CDD" id="cd08422">
    <property type="entry name" value="PBP2_CrgA_like"/>
    <property type="match status" value="1"/>
</dbReference>
<evidence type="ECO:0000256" key="3">
    <source>
        <dbReference type="ARBA" id="ARBA00023125"/>
    </source>
</evidence>
<evidence type="ECO:0000313" key="6">
    <source>
        <dbReference type="EMBL" id="RCW71377.1"/>
    </source>
</evidence>
<name>A0A368XXX0_9BURK</name>
<dbReference type="Pfam" id="PF03466">
    <property type="entry name" value="LysR_substrate"/>
    <property type="match status" value="1"/>
</dbReference>
<dbReference type="FunFam" id="1.10.10.10:FF:000001">
    <property type="entry name" value="LysR family transcriptional regulator"/>
    <property type="match status" value="1"/>
</dbReference>
<dbReference type="SUPFAM" id="SSF46785">
    <property type="entry name" value="Winged helix' DNA-binding domain"/>
    <property type="match status" value="1"/>
</dbReference>
<dbReference type="EMBL" id="QPJK01000004">
    <property type="protein sequence ID" value="RCW71377.1"/>
    <property type="molecule type" value="Genomic_DNA"/>
</dbReference>
<proteinExistence type="inferred from homology"/>
<dbReference type="PANTHER" id="PTHR30537">
    <property type="entry name" value="HTH-TYPE TRANSCRIPTIONAL REGULATOR"/>
    <property type="match status" value="1"/>
</dbReference>
<dbReference type="PANTHER" id="PTHR30537:SF5">
    <property type="entry name" value="HTH-TYPE TRANSCRIPTIONAL ACTIVATOR TTDR-RELATED"/>
    <property type="match status" value="1"/>
</dbReference>
<organism evidence="6 7">
    <name type="scientific">Pseudorhodoferax soli</name>
    <dbReference type="NCBI Taxonomy" id="545864"/>
    <lineage>
        <taxon>Bacteria</taxon>
        <taxon>Pseudomonadati</taxon>
        <taxon>Pseudomonadota</taxon>
        <taxon>Betaproteobacteria</taxon>
        <taxon>Burkholderiales</taxon>
        <taxon>Comamonadaceae</taxon>
    </lineage>
</organism>
<feature type="domain" description="HTH lysR-type" evidence="5">
    <location>
        <begin position="12"/>
        <end position="69"/>
    </location>
</feature>
<dbReference type="Pfam" id="PF00126">
    <property type="entry name" value="HTH_1"/>
    <property type="match status" value="1"/>
</dbReference>
<keyword evidence="4" id="KW-0804">Transcription</keyword>
<dbReference type="InterPro" id="IPR000847">
    <property type="entry name" value="LysR_HTH_N"/>
</dbReference>
<keyword evidence="3 6" id="KW-0238">DNA-binding</keyword>
<dbReference type="InterPro" id="IPR036390">
    <property type="entry name" value="WH_DNA-bd_sf"/>
</dbReference>
<dbReference type="SUPFAM" id="SSF53850">
    <property type="entry name" value="Periplasmic binding protein-like II"/>
    <property type="match status" value="1"/>
</dbReference>
<dbReference type="GO" id="GO:0003700">
    <property type="term" value="F:DNA-binding transcription factor activity"/>
    <property type="evidence" value="ECO:0007669"/>
    <property type="project" value="InterPro"/>
</dbReference>
<evidence type="ECO:0000313" key="7">
    <source>
        <dbReference type="Proteomes" id="UP000252884"/>
    </source>
</evidence>
<evidence type="ECO:0000259" key="5">
    <source>
        <dbReference type="PROSITE" id="PS50931"/>
    </source>
</evidence>
<reference evidence="6 7" key="1">
    <citation type="submission" date="2018-07" db="EMBL/GenBank/DDBJ databases">
        <title>Genomic Encyclopedia of Type Strains, Phase IV (KMG-IV): sequencing the most valuable type-strain genomes for metagenomic binning, comparative biology and taxonomic classification.</title>
        <authorList>
            <person name="Goeker M."/>
        </authorList>
    </citation>
    <scope>NUCLEOTIDE SEQUENCE [LARGE SCALE GENOMIC DNA]</scope>
    <source>
        <strain evidence="6 7">DSM 21634</strain>
    </source>
</reference>
<dbReference type="Gene3D" id="3.40.190.290">
    <property type="match status" value="1"/>
</dbReference>